<keyword evidence="5" id="KW-0472">Membrane</keyword>
<name>A0A848MM08_9GAMM</name>
<evidence type="ECO:0000259" key="6">
    <source>
        <dbReference type="PROSITE" id="PS50112"/>
    </source>
</evidence>
<dbReference type="Pfam" id="PF00989">
    <property type="entry name" value="PAS"/>
    <property type="match status" value="1"/>
</dbReference>
<accession>A0A848MM08</accession>
<dbReference type="CDD" id="cd01948">
    <property type="entry name" value="EAL"/>
    <property type="match status" value="1"/>
</dbReference>
<dbReference type="CDD" id="cd01949">
    <property type="entry name" value="GGDEF"/>
    <property type="match status" value="1"/>
</dbReference>
<dbReference type="GO" id="GO:0006355">
    <property type="term" value="P:regulation of DNA-templated transcription"/>
    <property type="evidence" value="ECO:0007669"/>
    <property type="project" value="InterPro"/>
</dbReference>
<dbReference type="CDD" id="cd00130">
    <property type="entry name" value="PAS"/>
    <property type="match status" value="1"/>
</dbReference>
<evidence type="ECO:0000259" key="7">
    <source>
        <dbReference type="PROSITE" id="PS50883"/>
    </source>
</evidence>
<evidence type="ECO:0000313" key="10">
    <source>
        <dbReference type="Proteomes" id="UP000585363"/>
    </source>
</evidence>
<feature type="domain" description="PAS" evidence="6">
    <location>
        <begin position="300"/>
        <end position="351"/>
    </location>
</feature>
<evidence type="ECO:0000256" key="5">
    <source>
        <dbReference type="SAM" id="Phobius"/>
    </source>
</evidence>
<dbReference type="SMART" id="SM00052">
    <property type="entry name" value="EAL"/>
    <property type="match status" value="1"/>
</dbReference>
<dbReference type="Pfam" id="PF00563">
    <property type="entry name" value="EAL"/>
    <property type="match status" value="1"/>
</dbReference>
<keyword evidence="5" id="KW-1133">Transmembrane helix</keyword>
<dbReference type="PANTHER" id="PTHR44757">
    <property type="entry name" value="DIGUANYLATE CYCLASE DGCP"/>
    <property type="match status" value="1"/>
</dbReference>
<dbReference type="NCBIfam" id="TIGR00229">
    <property type="entry name" value="sensory_box"/>
    <property type="match status" value="1"/>
</dbReference>
<gene>
    <name evidence="9" type="ORF">GW590_14760</name>
</gene>
<dbReference type="SUPFAM" id="SSF141868">
    <property type="entry name" value="EAL domain-like"/>
    <property type="match status" value="1"/>
</dbReference>
<dbReference type="FunFam" id="3.30.70.270:FF:000001">
    <property type="entry name" value="Diguanylate cyclase domain protein"/>
    <property type="match status" value="1"/>
</dbReference>
<dbReference type="NCBIfam" id="TIGR00254">
    <property type="entry name" value="GGDEF"/>
    <property type="match status" value="1"/>
</dbReference>
<dbReference type="EMBL" id="JAADJU010000007">
    <property type="protein sequence ID" value="NMP28121.1"/>
    <property type="molecule type" value="Genomic_DNA"/>
</dbReference>
<dbReference type="Gene3D" id="3.30.450.20">
    <property type="entry name" value="PAS domain"/>
    <property type="match status" value="1"/>
</dbReference>
<feature type="domain" description="GGDEF" evidence="8">
    <location>
        <begin position="456"/>
        <end position="589"/>
    </location>
</feature>
<dbReference type="PROSITE" id="PS50112">
    <property type="entry name" value="PAS"/>
    <property type="match status" value="1"/>
</dbReference>
<evidence type="ECO:0000256" key="1">
    <source>
        <dbReference type="ARBA" id="ARBA00001946"/>
    </source>
</evidence>
<dbReference type="InterPro" id="IPR043128">
    <property type="entry name" value="Rev_trsase/Diguanyl_cyclase"/>
</dbReference>
<dbReference type="InterPro" id="IPR029787">
    <property type="entry name" value="Nucleotide_cyclase"/>
</dbReference>
<dbReference type="Proteomes" id="UP000585363">
    <property type="component" value="Unassembled WGS sequence"/>
</dbReference>
<feature type="transmembrane region" description="Helical" evidence="5">
    <location>
        <begin position="260"/>
        <end position="280"/>
    </location>
</feature>
<comment type="catalytic activity">
    <reaction evidence="4">
        <text>2 GTP = 3',3'-c-di-GMP + 2 diphosphate</text>
        <dbReference type="Rhea" id="RHEA:24898"/>
        <dbReference type="ChEBI" id="CHEBI:33019"/>
        <dbReference type="ChEBI" id="CHEBI:37565"/>
        <dbReference type="ChEBI" id="CHEBI:58805"/>
        <dbReference type="EC" id="2.7.7.65"/>
    </reaction>
</comment>
<evidence type="ECO:0000313" key="9">
    <source>
        <dbReference type="EMBL" id="NMP28121.1"/>
    </source>
</evidence>
<comment type="cofactor">
    <cofactor evidence="1">
        <name>Mg(2+)</name>
        <dbReference type="ChEBI" id="CHEBI:18420"/>
    </cofactor>
</comment>
<dbReference type="Pfam" id="PF00990">
    <property type="entry name" value="GGDEF"/>
    <property type="match status" value="1"/>
</dbReference>
<sequence length="849" mass="95227">MPETKDQKINRSQIAKKFVLNFTLLAIAMFSLAVIALLWFAHQQNVHQVNHSQKDAQHAINSDIEKLSTALKDYAFWDDAYQYAGRSPVDLDWAFNRDNIGPSLYANYSLEGVFILGDNMQTRYAIVNGAISHIKADEFISGDIKKLYAEALNQGKDEKTAHGFFLVKGAPAIVYAALIKPNKLAAGETLEKLSILIFVDVLDPAKLHKIGQDFELQDLHADVFDNQQATPPFIILKSDFGKPFYLLWTTSKPGDDLLKVVLPLFLITATIFGLFIFLLLRRAVLVASVLDESQAALASSEERFRAVAEAASDWIWETDRDGIILYLSERFKTVVQVPTEFWIGKKFTDLIRYSAADFKDKMLEDTHNGPDRKILSGEYIDGLGRSRYCNISVRPVFLKNKIKGYRGTVSDITAEIEAKARIEHMSQHDSLTGLANRNYLHSYLIEKLNGNTSCSPPMYVLSLDLDRFKPVNDTLGHSAGDAVLCEVASRLNKCIRENDLVARLGGDEFLIVTQNLLEQQDIANFCSRICAAVNNIFVIGEHEISLGVSIGVVFVSDNATTVEELIRLADIALYEAKSAGRNNWQVYAEEMNERVQQKRKLETDLRAAIRYQEFFLEFQPRFQIDDNTLCGAEALIRWNHPVNGRLEPDSFIPIAEQTGLIVPLSDWVLDKACKTALTWPETMFVSINLSPSEFERGDIVSRIGAALTNSGLAPHRLELEITESVLLDDAAKVLDIMSSLKKIGVRLSMDDFGTGYSSLSYLRTFPFDGIKIDKSFIADFVEYDTSHAIIESIVGLGRALSMTVTAEGVENVNQLNQLHKVKCDQAQGYFLGRPMSERQFFDSCITDRQ</sequence>
<feature type="transmembrane region" description="Helical" evidence="5">
    <location>
        <begin position="18"/>
        <end position="41"/>
    </location>
</feature>
<dbReference type="InterPro" id="IPR052155">
    <property type="entry name" value="Biofilm_reg_signaling"/>
</dbReference>
<reference evidence="9 10" key="2">
    <citation type="submission" date="2020-06" db="EMBL/GenBank/DDBJ databases">
        <title>Polyphasic characterization of a Rahnella strain isolated from tree sap.</title>
        <authorList>
            <person name="Kim I.S."/>
        </authorList>
    </citation>
    <scope>NUCLEOTIDE SEQUENCE [LARGE SCALE GENOMIC DNA]</scope>
    <source>
        <strain evidence="9 10">SAP-1</strain>
    </source>
</reference>
<feature type="domain" description="EAL" evidence="7">
    <location>
        <begin position="598"/>
        <end position="848"/>
    </location>
</feature>
<evidence type="ECO:0000256" key="2">
    <source>
        <dbReference type="ARBA" id="ARBA00004665"/>
    </source>
</evidence>
<dbReference type="InterPro" id="IPR001633">
    <property type="entry name" value="EAL_dom"/>
</dbReference>
<dbReference type="InterPro" id="IPR000014">
    <property type="entry name" value="PAS"/>
</dbReference>
<keyword evidence="10" id="KW-1185">Reference proteome</keyword>
<comment type="caution">
    <text evidence="9">The sequence shown here is derived from an EMBL/GenBank/DDBJ whole genome shotgun (WGS) entry which is preliminary data.</text>
</comment>
<dbReference type="Pfam" id="PF05228">
    <property type="entry name" value="CHASE4"/>
    <property type="match status" value="1"/>
</dbReference>
<dbReference type="PROSITE" id="PS50887">
    <property type="entry name" value="GGDEF"/>
    <property type="match status" value="1"/>
</dbReference>
<evidence type="ECO:0000259" key="8">
    <source>
        <dbReference type="PROSITE" id="PS50887"/>
    </source>
</evidence>
<dbReference type="InterPro" id="IPR007892">
    <property type="entry name" value="CHASE4"/>
</dbReference>
<evidence type="ECO:0000256" key="4">
    <source>
        <dbReference type="ARBA" id="ARBA00034247"/>
    </source>
</evidence>
<dbReference type="InterPro" id="IPR000160">
    <property type="entry name" value="GGDEF_dom"/>
</dbReference>
<dbReference type="SMART" id="SM00091">
    <property type="entry name" value="PAS"/>
    <property type="match status" value="1"/>
</dbReference>
<dbReference type="PROSITE" id="PS50883">
    <property type="entry name" value="EAL"/>
    <property type="match status" value="1"/>
</dbReference>
<dbReference type="InterPro" id="IPR035965">
    <property type="entry name" value="PAS-like_dom_sf"/>
</dbReference>
<dbReference type="SUPFAM" id="SSF55073">
    <property type="entry name" value="Nucleotide cyclase"/>
    <property type="match status" value="1"/>
</dbReference>
<dbReference type="GO" id="GO:0052621">
    <property type="term" value="F:diguanylate cyclase activity"/>
    <property type="evidence" value="ECO:0007669"/>
    <property type="project" value="UniProtKB-EC"/>
</dbReference>
<evidence type="ECO:0000256" key="3">
    <source>
        <dbReference type="ARBA" id="ARBA00012528"/>
    </source>
</evidence>
<reference evidence="9 10" key="1">
    <citation type="submission" date="2020-01" db="EMBL/GenBank/DDBJ databases">
        <authorList>
            <person name="Lee S.D."/>
        </authorList>
    </citation>
    <scope>NUCLEOTIDE SEQUENCE [LARGE SCALE GENOMIC DNA]</scope>
    <source>
        <strain evidence="9 10">SAP-1</strain>
    </source>
</reference>
<proteinExistence type="predicted"/>
<dbReference type="InterPro" id="IPR013767">
    <property type="entry name" value="PAS_fold"/>
</dbReference>
<organism evidence="9 10">
    <name type="scientific">Rouxiella aceris</name>
    <dbReference type="NCBI Taxonomy" id="2703884"/>
    <lineage>
        <taxon>Bacteria</taxon>
        <taxon>Pseudomonadati</taxon>
        <taxon>Pseudomonadota</taxon>
        <taxon>Gammaproteobacteria</taxon>
        <taxon>Enterobacterales</taxon>
        <taxon>Yersiniaceae</taxon>
        <taxon>Rouxiella</taxon>
    </lineage>
</organism>
<dbReference type="EC" id="2.7.7.65" evidence="3"/>
<dbReference type="AlphaFoldDB" id="A0A848MM08"/>
<dbReference type="Gene3D" id="3.30.70.270">
    <property type="match status" value="1"/>
</dbReference>
<dbReference type="SMART" id="SM00267">
    <property type="entry name" value="GGDEF"/>
    <property type="match status" value="1"/>
</dbReference>
<dbReference type="Gene3D" id="3.20.20.450">
    <property type="entry name" value="EAL domain"/>
    <property type="match status" value="1"/>
</dbReference>
<keyword evidence="5" id="KW-0812">Transmembrane</keyword>
<dbReference type="PANTHER" id="PTHR44757:SF10">
    <property type="entry name" value="MEMBRANE PROTEIN"/>
    <property type="match status" value="1"/>
</dbReference>
<dbReference type="SUPFAM" id="SSF55785">
    <property type="entry name" value="PYP-like sensor domain (PAS domain)"/>
    <property type="match status" value="1"/>
</dbReference>
<protein>
    <recommendedName>
        <fullName evidence="3">diguanylate cyclase</fullName>
        <ecNumber evidence="3">2.7.7.65</ecNumber>
    </recommendedName>
</protein>
<dbReference type="RefSeq" id="WP_169403815.1">
    <property type="nucleotide sequence ID" value="NZ_JAADJU010000007.1"/>
</dbReference>
<dbReference type="InterPro" id="IPR035919">
    <property type="entry name" value="EAL_sf"/>
</dbReference>
<comment type="pathway">
    <text evidence="2">Purine metabolism; 3',5'-cyclic di-GMP biosynthesis.</text>
</comment>